<name>A0A940XFJ9_9ACTN</name>
<keyword evidence="3" id="KW-0804">Transcription</keyword>
<dbReference type="Proteomes" id="UP000677875">
    <property type="component" value="Unassembled WGS sequence"/>
</dbReference>
<dbReference type="InterPro" id="IPR050109">
    <property type="entry name" value="HTH-type_TetR-like_transc_reg"/>
</dbReference>
<dbReference type="InterPro" id="IPR001647">
    <property type="entry name" value="HTH_TetR"/>
</dbReference>
<dbReference type="GO" id="GO:0003700">
    <property type="term" value="F:DNA-binding transcription factor activity"/>
    <property type="evidence" value="ECO:0007669"/>
    <property type="project" value="TreeGrafter"/>
</dbReference>
<dbReference type="Pfam" id="PF00440">
    <property type="entry name" value="TetR_N"/>
    <property type="match status" value="1"/>
</dbReference>
<sequence>MEIARVAARLFVGQGLRATRAEDIAKAAGVAPRTFYRYFATKEEAVAPLYALGAQRWAEAVRTAPAELSPPQALAHAARHALTPGAGVSASSWKWAGALIRLAEESPALRRVWADVCHTAERTLAQALAARPARGDDNVAARLADSPRLRFAAATASGAVRVAVEHWASAPEATPGPLDAALRNLEVLRHFPWEEWGSGEDGGDGGDGTRRA</sequence>
<evidence type="ECO:0000256" key="2">
    <source>
        <dbReference type="ARBA" id="ARBA00023125"/>
    </source>
</evidence>
<evidence type="ECO:0000256" key="3">
    <source>
        <dbReference type="ARBA" id="ARBA00023163"/>
    </source>
</evidence>
<dbReference type="EMBL" id="JAGPNL010000007">
    <property type="protein sequence ID" value="MBQ0829413.1"/>
    <property type="molecule type" value="Genomic_DNA"/>
</dbReference>
<evidence type="ECO:0000313" key="7">
    <source>
        <dbReference type="Proteomes" id="UP000677875"/>
    </source>
</evidence>
<keyword evidence="2 4" id="KW-0238">DNA-binding</keyword>
<dbReference type="RefSeq" id="WP_210875211.1">
    <property type="nucleotide sequence ID" value="NZ_JAGPNL010000007.1"/>
</dbReference>
<dbReference type="PANTHER" id="PTHR30055:SF238">
    <property type="entry name" value="MYCOFACTOCIN BIOSYNTHESIS TRANSCRIPTIONAL REGULATOR MFTR-RELATED"/>
    <property type="match status" value="1"/>
</dbReference>
<dbReference type="AlphaFoldDB" id="A0A940XFJ9"/>
<evidence type="ECO:0000256" key="1">
    <source>
        <dbReference type="ARBA" id="ARBA00023015"/>
    </source>
</evidence>
<dbReference type="PROSITE" id="PS50977">
    <property type="entry name" value="HTH_TETR_2"/>
    <property type="match status" value="1"/>
</dbReference>
<feature type="DNA-binding region" description="H-T-H motif" evidence="4">
    <location>
        <begin position="20"/>
        <end position="39"/>
    </location>
</feature>
<dbReference type="Gene3D" id="1.10.357.10">
    <property type="entry name" value="Tetracycline Repressor, domain 2"/>
    <property type="match status" value="1"/>
</dbReference>
<keyword evidence="1" id="KW-0805">Transcription regulation</keyword>
<evidence type="ECO:0000256" key="4">
    <source>
        <dbReference type="PROSITE-ProRule" id="PRU00335"/>
    </source>
</evidence>
<proteinExistence type="predicted"/>
<dbReference type="PANTHER" id="PTHR30055">
    <property type="entry name" value="HTH-TYPE TRANSCRIPTIONAL REGULATOR RUTR"/>
    <property type="match status" value="1"/>
</dbReference>
<dbReference type="GO" id="GO:0000976">
    <property type="term" value="F:transcription cis-regulatory region binding"/>
    <property type="evidence" value="ECO:0007669"/>
    <property type="project" value="TreeGrafter"/>
</dbReference>
<evidence type="ECO:0000259" key="5">
    <source>
        <dbReference type="PROSITE" id="PS50977"/>
    </source>
</evidence>
<dbReference type="SUPFAM" id="SSF46689">
    <property type="entry name" value="Homeodomain-like"/>
    <property type="match status" value="1"/>
</dbReference>
<gene>
    <name evidence="6" type="ORF">J5Y05_23405</name>
</gene>
<evidence type="ECO:0000313" key="6">
    <source>
        <dbReference type="EMBL" id="MBQ0829413.1"/>
    </source>
</evidence>
<accession>A0A940XFJ9</accession>
<dbReference type="PRINTS" id="PR00455">
    <property type="entry name" value="HTHTETR"/>
</dbReference>
<dbReference type="InterPro" id="IPR009057">
    <property type="entry name" value="Homeodomain-like_sf"/>
</dbReference>
<protein>
    <submittedName>
        <fullName evidence="6">TetR/AcrR family transcriptional regulator</fullName>
    </submittedName>
</protein>
<organism evidence="6 7">
    <name type="scientific">Streptomyces tagetis</name>
    <dbReference type="NCBI Taxonomy" id="2820809"/>
    <lineage>
        <taxon>Bacteria</taxon>
        <taxon>Bacillati</taxon>
        <taxon>Actinomycetota</taxon>
        <taxon>Actinomycetes</taxon>
        <taxon>Kitasatosporales</taxon>
        <taxon>Streptomycetaceae</taxon>
        <taxon>Streptomyces</taxon>
    </lineage>
</organism>
<comment type="caution">
    <text evidence="6">The sequence shown here is derived from an EMBL/GenBank/DDBJ whole genome shotgun (WGS) entry which is preliminary data.</text>
</comment>
<feature type="domain" description="HTH tetR-type" evidence="5">
    <location>
        <begin position="1"/>
        <end position="57"/>
    </location>
</feature>
<reference evidence="6" key="1">
    <citation type="submission" date="2021-04" db="EMBL/GenBank/DDBJ databases">
        <title>Genome seq and assembly of Streptomyces sp. RG38.</title>
        <authorList>
            <person name="Chhetri G."/>
        </authorList>
    </citation>
    <scope>NUCLEOTIDE SEQUENCE</scope>
    <source>
        <strain evidence="6">RG38</strain>
    </source>
</reference>
<keyword evidence="7" id="KW-1185">Reference proteome</keyword>